<evidence type="ECO:0000256" key="1">
    <source>
        <dbReference type="SAM" id="Phobius"/>
    </source>
</evidence>
<accession>A0ABP8FET5</accession>
<comment type="caution">
    <text evidence="2">The sequence shown here is derived from an EMBL/GenBank/DDBJ whole genome shotgun (WGS) entry which is preliminary data.</text>
</comment>
<keyword evidence="1" id="KW-0812">Transmembrane</keyword>
<evidence type="ECO:0000313" key="2">
    <source>
        <dbReference type="EMBL" id="GAA4301832.1"/>
    </source>
</evidence>
<reference evidence="3" key="1">
    <citation type="journal article" date="2019" name="Int. J. Syst. Evol. Microbiol.">
        <title>The Global Catalogue of Microorganisms (GCM) 10K type strain sequencing project: providing services to taxonomists for standard genome sequencing and annotation.</title>
        <authorList>
            <consortium name="The Broad Institute Genomics Platform"/>
            <consortium name="The Broad Institute Genome Sequencing Center for Infectious Disease"/>
            <person name="Wu L."/>
            <person name="Ma J."/>
        </authorList>
    </citation>
    <scope>NUCLEOTIDE SEQUENCE [LARGE SCALE GENOMIC DNA]</scope>
    <source>
        <strain evidence="3">JCM 17664</strain>
    </source>
</reference>
<feature type="transmembrane region" description="Helical" evidence="1">
    <location>
        <begin position="73"/>
        <end position="91"/>
    </location>
</feature>
<feature type="transmembrane region" description="Helical" evidence="1">
    <location>
        <begin position="37"/>
        <end position="61"/>
    </location>
</feature>
<evidence type="ECO:0000313" key="3">
    <source>
        <dbReference type="Proteomes" id="UP001501207"/>
    </source>
</evidence>
<name>A0ABP8FET5_9BACT</name>
<feature type="transmembrane region" description="Helical" evidence="1">
    <location>
        <begin position="111"/>
        <end position="132"/>
    </location>
</feature>
<gene>
    <name evidence="2" type="primary">mreD</name>
    <name evidence="2" type="ORF">GCM10023143_03870</name>
</gene>
<organism evidence="2 3">
    <name type="scientific">Compostibacter hankyongensis</name>
    <dbReference type="NCBI Taxonomy" id="1007089"/>
    <lineage>
        <taxon>Bacteria</taxon>
        <taxon>Pseudomonadati</taxon>
        <taxon>Bacteroidota</taxon>
        <taxon>Chitinophagia</taxon>
        <taxon>Chitinophagales</taxon>
        <taxon>Chitinophagaceae</taxon>
        <taxon>Compostibacter</taxon>
    </lineage>
</organism>
<proteinExistence type="predicted"/>
<sequence>MSSLMKNIIRFVLLLLLQVFVLNKVLIHEFVNPYLYLLFVLLLPFSMPRAALLLCGLLMGLTLDMFMNTPGMHAAACVLIAFLRPFIINLLAPQGGFDLTQKDPSVTTMGWVPFTVYATILVLVHHIAYFALEVYGFSNPLYFVLKTLLSAAVSLGLILVFEMLFAVRPGK</sequence>
<protein>
    <submittedName>
        <fullName evidence="2">Rod shape-determining protein MreD</fullName>
    </submittedName>
</protein>
<keyword evidence="3" id="KW-1185">Reference proteome</keyword>
<keyword evidence="1" id="KW-0472">Membrane</keyword>
<dbReference type="EMBL" id="BAABFN010000001">
    <property type="protein sequence ID" value="GAA4301832.1"/>
    <property type="molecule type" value="Genomic_DNA"/>
</dbReference>
<keyword evidence="1" id="KW-1133">Transmembrane helix</keyword>
<feature type="transmembrane region" description="Helical" evidence="1">
    <location>
        <begin position="144"/>
        <end position="167"/>
    </location>
</feature>
<dbReference type="Proteomes" id="UP001501207">
    <property type="component" value="Unassembled WGS sequence"/>
</dbReference>